<organism evidence="1 2">
    <name type="scientific">Endozoicomonas gorgoniicola</name>
    <dbReference type="NCBI Taxonomy" id="1234144"/>
    <lineage>
        <taxon>Bacteria</taxon>
        <taxon>Pseudomonadati</taxon>
        <taxon>Pseudomonadota</taxon>
        <taxon>Gammaproteobacteria</taxon>
        <taxon>Oceanospirillales</taxon>
        <taxon>Endozoicomonadaceae</taxon>
        <taxon>Endozoicomonas</taxon>
    </lineage>
</organism>
<protein>
    <submittedName>
        <fullName evidence="1">Phage major tail tube protein</fullName>
    </submittedName>
</protein>
<dbReference type="RefSeq" id="WP_262567553.1">
    <property type="nucleotide sequence ID" value="NZ_JAPFCC010000001.1"/>
</dbReference>
<dbReference type="InterPro" id="IPR006498">
    <property type="entry name" value="Tail_tube"/>
</dbReference>
<accession>A0ABT3MT89</accession>
<keyword evidence="2" id="KW-1185">Reference proteome</keyword>
<sequence>MIKDILTGLNAYVDGRGYMGRVAELVLPKLTPKMREYSAGGLGATIDIPTGEIEKLESEISLTGVDPDVIGLFGVTMGNNKSLIFRGNTQSEDGSKGEVKVYQRGMIKELDWGSWKPGEASNLKLGMTLQYYRYEYNGRVLIEADPMNYKLIVNGKDQLAEMRQALGI</sequence>
<dbReference type="Pfam" id="PF04985">
    <property type="entry name" value="Phage_tube"/>
    <property type="match status" value="1"/>
</dbReference>
<dbReference type="EMBL" id="JAPFCC010000001">
    <property type="protein sequence ID" value="MCW7552601.1"/>
    <property type="molecule type" value="Genomic_DNA"/>
</dbReference>
<name>A0ABT3MT89_9GAMM</name>
<gene>
    <name evidence="1" type="ORF">NX722_08045</name>
</gene>
<dbReference type="Proteomes" id="UP001209854">
    <property type="component" value="Unassembled WGS sequence"/>
</dbReference>
<evidence type="ECO:0000313" key="2">
    <source>
        <dbReference type="Proteomes" id="UP001209854"/>
    </source>
</evidence>
<proteinExistence type="predicted"/>
<comment type="caution">
    <text evidence="1">The sequence shown here is derived from an EMBL/GenBank/DDBJ whole genome shotgun (WGS) entry which is preliminary data.</text>
</comment>
<evidence type="ECO:0000313" key="1">
    <source>
        <dbReference type="EMBL" id="MCW7552601.1"/>
    </source>
</evidence>
<dbReference type="NCBIfam" id="TIGR01611">
    <property type="entry name" value="tail_tube"/>
    <property type="match status" value="1"/>
</dbReference>
<reference evidence="1 2" key="1">
    <citation type="submission" date="2022-10" db="EMBL/GenBank/DDBJ databases">
        <title>High-quality genome sequences of two octocoral-associated bacteria, Endozoicomonas euniceicola EF212 and Endozoicomonas gorgoniicola PS125.</title>
        <authorList>
            <person name="Chiou Y.-J."/>
            <person name="Chen Y.-H."/>
        </authorList>
    </citation>
    <scope>NUCLEOTIDE SEQUENCE [LARGE SCALE GENOMIC DNA]</scope>
    <source>
        <strain evidence="1 2">PS125</strain>
    </source>
</reference>